<dbReference type="AlphaFoldDB" id="A0AAD9LD38"/>
<keyword evidence="2" id="KW-0472">Membrane</keyword>
<feature type="transmembrane region" description="Helical" evidence="2">
    <location>
        <begin position="257"/>
        <end position="278"/>
    </location>
</feature>
<dbReference type="SUPFAM" id="SSF56112">
    <property type="entry name" value="Protein kinase-like (PK-like)"/>
    <property type="match status" value="1"/>
</dbReference>
<reference evidence="5" key="1">
    <citation type="submission" date="2023-08" db="EMBL/GenBank/DDBJ databases">
        <title>Reference Genome Resource for the Citrus Pathogen Phytophthora citrophthora.</title>
        <authorList>
            <person name="Moller H."/>
            <person name="Coetzee B."/>
            <person name="Rose L.J."/>
            <person name="Van Niekerk J.M."/>
        </authorList>
    </citation>
    <scope>NUCLEOTIDE SEQUENCE</scope>
    <source>
        <strain evidence="5">STE-U-9442</strain>
    </source>
</reference>
<evidence type="ECO:0000256" key="3">
    <source>
        <dbReference type="SAM" id="SignalP"/>
    </source>
</evidence>
<accession>A0AAD9LD38</accession>
<feature type="region of interest" description="Disordered" evidence="1">
    <location>
        <begin position="232"/>
        <end position="253"/>
    </location>
</feature>
<evidence type="ECO:0000256" key="1">
    <source>
        <dbReference type="SAM" id="MobiDB-lite"/>
    </source>
</evidence>
<dbReference type="PANTHER" id="PTHR44329:SF214">
    <property type="entry name" value="PROTEIN KINASE DOMAIN-CONTAINING PROTEIN"/>
    <property type="match status" value="1"/>
</dbReference>
<dbReference type="InterPro" id="IPR008271">
    <property type="entry name" value="Ser/Thr_kinase_AS"/>
</dbReference>
<dbReference type="InterPro" id="IPR000719">
    <property type="entry name" value="Prot_kinase_dom"/>
</dbReference>
<sequence length="608" mass="66661">MHMIAGILVCILLWLSSVIGQDAIVNSYLGEGSAPTASTTTTDGYCGDDSGIRVYAYYLRKSCGGIPNRVDWGEYIDSINQDNSIGCTNASMSRMSWNISCNHFYTGESKVFVEDYFEDTPYLIVEKFNRRCEEEDLNVSVAFMASNCTQISFDAVLGRTLYATVNFFTTNRSLSVRFSMDEKCTIPSDGSIELVKGIPSEDIEVDAVHLNSDRCDKNLLRWTYDEGIPSSSELDLVSSSSGGTAVPSESSSGSNTGIIAGIIGGIGSLLLVMGFIFYNKAKHSKHSAVGHNTEQQRTSSLSDGNNAGNLQGQSGLWTDDVITAKRISRRDIEILNLITRGAFGEVYEGKFDGGRVAVKMLPPETRGVIHHVNNFLAEAKLTASMEHPRIITFIGVAWNSLSDLCVVMEYMEGGDLRSLLNKYESSRHPVGIDRQKATIALHVCHALTYLHSLAPPVIHRDLKSRNILLNQQLEAKLTDFGISRERMDQTMTAGVGTSLWMAPEVMLGQKYDDKADMFSFGVVLSELDVHTLPYALSKDQNRDSNGKRLPDALVLQKVAMGKLSVDFSEASPQAIVDLGMACVSVDPRIRPTAAEALYKLQVALTEEL</sequence>
<organism evidence="5 6">
    <name type="scientific">Phytophthora citrophthora</name>
    <dbReference type="NCBI Taxonomy" id="4793"/>
    <lineage>
        <taxon>Eukaryota</taxon>
        <taxon>Sar</taxon>
        <taxon>Stramenopiles</taxon>
        <taxon>Oomycota</taxon>
        <taxon>Peronosporomycetes</taxon>
        <taxon>Peronosporales</taxon>
        <taxon>Peronosporaceae</taxon>
        <taxon>Phytophthora</taxon>
    </lineage>
</organism>
<dbReference type="Pfam" id="PF00069">
    <property type="entry name" value="Pkinase"/>
    <property type="match status" value="1"/>
</dbReference>
<proteinExistence type="predicted"/>
<keyword evidence="2" id="KW-0812">Transmembrane</keyword>
<dbReference type="InterPro" id="IPR011009">
    <property type="entry name" value="Kinase-like_dom_sf"/>
</dbReference>
<dbReference type="Proteomes" id="UP001259832">
    <property type="component" value="Unassembled WGS sequence"/>
</dbReference>
<feature type="signal peptide" evidence="3">
    <location>
        <begin position="1"/>
        <end position="20"/>
    </location>
</feature>
<dbReference type="SMART" id="SM00220">
    <property type="entry name" value="S_TKc"/>
    <property type="match status" value="1"/>
</dbReference>
<keyword evidence="2" id="KW-1133">Transmembrane helix</keyword>
<keyword evidence="3" id="KW-0732">Signal</keyword>
<dbReference type="EMBL" id="JASMQC010000035">
    <property type="protein sequence ID" value="KAK1931059.1"/>
    <property type="molecule type" value="Genomic_DNA"/>
</dbReference>
<gene>
    <name evidence="5" type="ORF">P3T76_013248</name>
</gene>
<dbReference type="PANTHER" id="PTHR44329">
    <property type="entry name" value="SERINE/THREONINE-PROTEIN KINASE TNNI3K-RELATED"/>
    <property type="match status" value="1"/>
</dbReference>
<dbReference type="GO" id="GO:0005524">
    <property type="term" value="F:ATP binding"/>
    <property type="evidence" value="ECO:0007669"/>
    <property type="project" value="InterPro"/>
</dbReference>
<dbReference type="GO" id="GO:0004674">
    <property type="term" value="F:protein serine/threonine kinase activity"/>
    <property type="evidence" value="ECO:0007669"/>
    <property type="project" value="TreeGrafter"/>
</dbReference>
<keyword evidence="5" id="KW-0808">Transferase</keyword>
<name>A0AAD9LD38_9STRA</name>
<feature type="compositionally biased region" description="Low complexity" evidence="1">
    <location>
        <begin position="232"/>
        <end position="241"/>
    </location>
</feature>
<keyword evidence="6" id="KW-1185">Reference proteome</keyword>
<evidence type="ECO:0000313" key="5">
    <source>
        <dbReference type="EMBL" id="KAK1931059.1"/>
    </source>
</evidence>
<feature type="chain" id="PRO_5042059224" evidence="3">
    <location>
        <begin position="21"/>
        <end position="608"/>
    </location>
</feature>
<keyword evidence="5" id="KW-0418">Kinase</keyword>
<evidence type="ECO:0000256" key="2">
    <source>
        <dbReference type="SAM" id="Phobius"/>
    </source>
</evidence>
<evidence type="ECO:0000313" key="6">
    <source>
        <dbReference type="Proteomes" id="UP001259832"/>
    </source>
</evidence>
<dbReference type="PROSITE" id="PS00108">
    <property type="entry name" value="PROTEIN_KINASE_ST"/>
    <property type="match status" value="1"/>
</dbReference>
<dbReference type="Gene3D" id="3.30.200.20">
    <property type="entry name" value="Phosphorylase Kinase, domain 1"/>
    <property type="match status" value="1"/>
</dbReference>
<comment type="caution">
    <text evidence="5">The sequence shown here is derived from an EMBL/GenBank/DDBJ whole genome shotgun (WGS) entry which is preliminary data.</text>
</comment>
<dbReference type="PROSITE" id="PS50011">
    <property type="entry name" value="PROTEIN_KINASE_DOM"/>
    <property type="match status" value="1"/>
</dbReference>
<feature type="domain" description="Protein kinase" evidence="4">
    <location>
        <begin position="332"/>
        <end position="604"/>
    </location>
</feature>
<evidence type="ECO:0000259" key="4">
    <source>
        <dbReference type="PROSITE" id="PS50011"/>
    </source>
</evidence>
<protein>
    <submittedName>
        <fullName evidence="5">Serine/threonine-protein kinase drkB</fullName>
    </submittedName>
</protein>
<dbReference type="Gene3D" id="1.10.510.10">
    <property type="entry name" value="Transferase(Phosphotransferase) domain 1"/>
    <property type="match status" value="1"/>
</dbReference>
<dbReference type="InterPro" id="IPR051681">
    <property type="entry name" value="Ser/Thr_Kinases-Pseudokinases"/>
</dbReference>